<evidence type="ECO:0000313" key="2">
    <source>
        <dbReference type="EMBL" id="MBE0369891.1"/>
    </source>
</evidence>
<dbReference type="SUPFAM" id="SSF56601">
    <property type="entry name" value="beta-lactamase/transpeptidase-like"/>
    <property type="match status" value="1"/>
</dbReference>
<dbReference type="Gene3D" id="3.40.710.10">
    <property type="entry name" value="DD-peptidase/beta-lactamase superfamily"/>
    <property type="match status" value="1"/>
</dbReference>
<dbReference type="RefSeq" id="WP_192509076.1">
    <property type="nucleotide sequence ID" value="NZ_AQGV01000014.1"/>
</dbReference>
<evidence type="ECO:0000259" key="1">
    <source>
        <dbReference type="Pfam" id="PF00144"/>
    </source>
</evidence>
<dbReference type="PANTHER" id="PTHR46825:SF9">
    <property type="entry name" value="BETA-LACTAMASE-RELATED DOMAIN-CONTAINING PROTEIN"/>
    <property type="match status" value="1"/>
</dbReference>
<dbReference type="InterPro" id="IPR012338">
    <property type="entry name" value="Beta-lactam/transpept-like"/>
</dbReference>
<reference evidence="2 3" key="1">
    <citation type="submission" date="2015-03" db="EMBL/GenBank/DDBJ databases">
        <title>Genome sequence of Pseudoalteromonas aurantia.</title>
        <authorList>
            <person name="Xie B.-B."/>
            <person name="Rong J.-C."/>
            <person name="Qin Q.-L."/>
            <person name="Zhang Y.-Z."/>
        </authorList>
    </citation>
    <scope>NUCLEOTIDE SEQUENCE [LARGE SCALE GENOMIC DNA]</scope>
    <source>
        <strain evidence="2 3">208</strain>
    </source>
</reference>
<dbReference type="PANTHER" id="PTHR46825">
    <property type="entry name" value="D-ALANYL-D-ALANINE-CARBOXYPEPTIDASE/ENDOPEPTIDASE AMPH"/>
    <property type="match status" value="1"/>
</dbReference>
<proteinExistence type="predicted"/>
<gene>
    <name evidence="2" type="ORF">PAUR_a4485</name>
</gene>
<dbReference type="Pfam" id="PF00144">
    <property type="entry name" value="Beta-lactamase"/>
    <property type="match status" value="1"/>
</dbReference>
<organism evidence="2 3">
    <name type="scientific">Pseudoalteromonas aurantia 208</name>
    <dbReference type="NCBI Taxonomy" id="1314867"/>
    <lineage>
        <taxon>Bacteria</taxon>
        <taxon>Pseudomonadati</taxon>
        <taxon>Pseudomonadota</taxon>
        <taxon>Gammaproteobacteria</taxon>
        <taxon>Alteromonadales</taxon>
        <taxon>Pseudoalteromonadaceae</taxon>
        <taxon>Pseudoalteromonas</taxon>
    </lineage>
</organism>
<sequence>MFDDSAAAVVILEQDKRAFFFHGDKVSSDSLFEIGSLTKPLFALLASRLVVDKVWSLEMPIADLLGQGFEHHSYTLLQLLTHRSGLPRLPKNLMPSNINDPYVDFDSTDIKQALTLPIGKKGDFEYSNFGYGLLGWLMAKAWDKTQQEMVDNYLFNTLKMPHATLALSQLKKQQLSGRGYDGKPVANWYFDSLVGAGGALASPEDMANWISAYWQVEPSDSELFPMLKNSLTHLNNTMVYGFNKGLNSSYFHGGKTAGFTSMVVFDPSKQQGVIVMIAGPQDAGALAMRLFKQLQEKGQ</sequence>
<comment type="caution">
    <text evidence="2">The sequence shown here is derived from an EMBL/GenBank/DDBJ whole genome shotgun (WGS) entry which is preliminary data.</text>
</comment>
<name>A0ABR9EFX3_9GAMM</name>
<dbReference type="InterPro" id="IPR050491">
    <property type="entry name" value="AmpC-like"/>
</dbReference>
<dbReference type="EMBL" id="AQGV01000014">
    <property type="protein sequence ID" value="MBE0369891.1"/>
    <property type="molecule type" value="Genomic_DNA"/>
</dbReference>
<accession>A0ABR9EFX3</accession>
<keyword evidence="3" id="KW-1185">Reference proteome</keyword>
<dbReference type="InterPro" id="IPR001466">
    <property type="entry name" value="Beta-lactam-related"/>
</dbReference>
<feature type="domain" description="Beta-lactamase-related" evidence="1">
    <location>
        <begin position="7"/>
        <end position="282"/>
    </location>
</feature>
<evidence type="ECO:0000313" key="3">
    <source>
        <dbReference type="Proteomes" id="UP000615755"/>
    </source>
</evidence>
<dbReference type="Proteomes" id="UP000615755">
    <property type="component" value="Unassembled WGS sequence"/>
</dbReference>
<protein>
    <recommendedName>
        <fullName evidence="1">Beta-lactamase-related domain-containing protein</fullName>
    </recommendedName>
</protein>